<sequence length="169" mass="19368">MQLASWAVYLPDRRYFKRFPVDLPDEQEPTAEYLAAVDDDAIDPDYEEPDAEKLSPAEYREAMAKLGVRQKTLEFRRAQIKCWLAYQHMKDHDLNPTETGAHNLYRPLLFKLTGKGGLYCAPPGMGGFCRIPVHSGGIFPFRPSQKCKFHWNIAKNAYSGKKPEWTGTE</sequence>
<reference evidence="2" key="1">
    <citation type="journal article" date="2014" name="Proc. Natl. Acad. Sci. U.S.A.">
        <title>Extensive sampling of basidiomycete genomes demonstrates inadequacy of the white-rot/brown-rot paradigm for wood decay fungi.</title>
        <authorList>
            <person name="Riley R."/>
            <person name="Salamov A.A."/>
            <person name="Brown D.W."/>
            <person name="Nagy L.G."/>
            <person name="Floudas D."/>
            <person name="Held B.W."/>
            <person name="Levasseur A."/>
            <person name="Lombard V."/>
            <person name="Morin E."/>
            <person name="Otillar R."/>
            <person name="Lindquist E.A."/>
            <person name="Sun H."/>
            <person name="LaButti K.M."/>
            <person name="Schmutz J."/>
            <person name="Jabbour D."/>
            <person name="Luo H."/>
            <person name="Baker S.E."/>
            <person name="Pisabarro A.G."/>
            <person name="Walton J.D."/>
            <person name="Blanchette R.A."/>
            <person name="Henrissat B."/>
            <person name="Martin F."/>
            <person name="Cullen D."/>
            <person name="Hibbett D.S."/>
            <person name="Grigoriev I.V."/>
        </authorList>
    </citation>
    <scope>NUCLEOTIDE SEQUENCE [LARGE SCALE GENOMIC DNA]</scope>
    <source>
        <strain evidence="2">CBS 339.88</strain>
    </source>
</reference>
<organism evidence="1 2">
    <name type="scientific">Galerina marginata (strain CBS 339.88)</name>
    <dbReference type="NCBI Taxonomy" id="685588"/>
    <lineage>
        <taxon>Eukaryota</taxon>
        <taxon>Fungi</taxon>
        <taxon>Dikarya</taxon>
        <taxon>Basidiomycota</taxon>
        <taxon>Agaricomycotina</taxon>
        <taxon>Agaricomycetes</taxon>
        <taxon>Agaricomycetidae</taxon>
        <taxon>Agaricales</taxon>
        <taxon>Agaricineae</taxon>
        <taxon>Strophariaceae</taxon>
        <taxon>Galerina</taxon>
    </lineage>
</organism>
<dbReference type="Proteomes" id="UP000027222">
    <property type="component" value="Unassembled WGS sequence"/>
</dbReference>
<accession>A0A067T0Z8</accession>
<dbReference type="AlphaFoldDB" id="A0A067T0Z8"/>
<protein>
    <submittedName>
        <fullName evidence="1">Uncharacterized protein</fullName>
    </submittedName>
</protein>
<dbReference type="STRING" id="685588.A0A067T0Z8"/>
<dbReference type="HOGENOM" id="CLU_1578625_0_0_1"/>
<keyword evidence="2" id="KW-1185">Reference proteome</keyword>
<dbReference type="OrthoDB" id="3033067at2759"/>
<evidence type="ECO:0000313" key="2">
    <source>
        <dbReference type="Proteomes" id="UP000027222"/>
    </source>
</evidence>
<proteinExistence type="predicted"/>
<name>A0A067T0Z8_GALM3</name>
<evidence type="ECO:0000313" key="1">
    <source>
        <dbReference type="EMBL" id="KDR75957.1"/>
    </source>
</evidence>
<dbReference type="EMBL" id="KL142380">
    <property type="protein sequence ID" value="KDR75957.1"/>
    <property type="molecule type" value="Genomic_DNA"/>
</dbReference>
<gene>
    <name evidence="1" type="ORF">GALMADRAFT_140529</name>
</gene>